<dbReference type="RefSeq" id="XP_070861802.1">
    <property type="nucleotide sequence ID" value="XM_071000269.1"/>
</dbReference>
<reference evidence="1 2" key="1">
    <citation type="submission" date="2020-05" db="EMBL/GenBank/DDBJ databases">
        <title>Ceratocystis lukuohia genome.</title>
        <authorList>
            <person name="Harrington T.C."/>
            <person name="Kim K."/>
            <person name="Mayers C.G."/>
        </authorList>
    </citation>
    <scope>NUCLEOTIDE SEQUENCE [LARGE SCALE GENOMIC DNA]</scope>
    <source>
        <strain evidence="1 2">C4212</strain>
    </source>
</reference>
<name>A0ABR4MQP8_9PEZI</name>
<gene>
    <name evidence="1" type="ORF">HOO65_021164</name>
</gene>
<accession>A0ABR4MQP8</accession>
<dbReference type="GeneID" id="98116797"/>
<comment type="caution">
    <text evidence="1">The sequence shown here is derived from an EMBL/GenBank/DDBJ whole genome shotgun (WGS) entry which is preliminary data.</text>
</comment>
<organism evidence="1 2">
    <name type="scientific">Ceratocystis lukuohia</name>
    <dbReference type="NCBI Taxonomy" id="2019550"/>
    <lineage>
        <taxon>Eukaryota</taxon>
        <taxon>Fungi</taxon>
        <taxon>Dikarya</taxon>
        <taxon>Ascomycota</taxon>
        <taxon>Pezizomycotina</taxon>
        <taxon>Sordariomycetes</taxon>
        <taxon>Hypocreomycetidae</taxon>
        <taxon>Microascales</taxon>
        <taxon>Ceratocystidaceae</taxon>
        <taxon>Ceratocystis</taxon>
    </lineage>
</organism>
<proteinExistence type="predicted"/>
<keyword evidence="2" id="KW-1185">Reference proteome</keyword>
<protein>
    <submittedName>
        <fullName evidence="1">Uncharacterized protein</fullName>
    </submittedName>
</protein>
<evidence type="ECO:0000313" key="2">
    <source>
        <dbReference type="Proteomes" id="UP001610728"/>
    </source>
</evidence>
<sequence length="190" mass="22086">MSAKLEGNSWKEWEASFVLQLQNEGLHYLLDENPMEGVERDGKGSGGNRKEDEELAKRILDLCLSEPFRVIRKQDKVREAYKVLEKICALDVLDADFDVMEKYFRSSSRRGLNMLRNWYYYQSKLSLYSTEEKMGEDLMFKLSLMGLPKEYRDVAKQCYREKLSAETALKLLEVWVVGPGSHDNLTLTPL</sequence>
<dbReference type="EMBL" id="JABSNW010000002">
    <property type="protein sequence ID" value="KAL2890622.1"/>
    <property type="molecule type" value="Genomic_DNA"/>
</dbReference>
<dbReference type="Proteomes" id="UP001610728">
    <property type="component" value="Unassembled WGS sequence"/>
</dbReference>
<evidence type="ECO:0000313" key="1">
    <source>
        <dbReference type="EMBL" id="KAL2890622.1"/>
    </source>
</evidence>